<sequence length="766" mass="85289">MFQNGRYRDQDYMLELLLLSTGETYGESFKRIVKIAKASKVLFGLKKGDRVGVYGTNCADLARLLGVCNVGAWISVSLYDAYGPKSAQYIVQDSGLQVVFCTPANFDGIIGIQKECPNLRFIVVFDKVTTIASSKDNKSEFLKEAQTKPGFSASSKDKLLPRISVEKNADTGGNADVFFLSDIEEYGIRFGSSLTGEDKEDWAENVELDVPNEDDIFSIVYTSGTTTQPKGAMIKHGTFTIQLGAAYRNYLDLQPTDVHLSYLPLAHVLEWALQGLGLYVGIAIAFYRGNPRTLTADAAVVKPTFFVGTPRVFERVRQAILQKVSESPFYKRWIFKAAVDSRTKALRKMADESSKRMAAHTADNLIVYKPKEKSASTSIDDKDVSTWPPFYLPRPKVPPNPQGLFDNSVLRSSTASLLGGQVRFIMSLGAPLSSALQEFLQVVFLCPALSGYGLTESCAGNVVAAPYFPIHNGYNATLTLLNEMKLVSVPEMNYFAQPSDSNKKEGKQSKSTSSSTQSVFKPTGEVLFRGPCIFTGYWNNPELTAETVDSEGWLHTGDIGEVDPTHNNYLRIIDRKKNIFKMSQGEYIQPESLEQTYGDNCQAIQQIFVYGSSFDSKLVAIVVPNEENIKKLIQKGDIKINNKTEIEHKYAEIQAASSVHATSAQPFISAIIECSAQQKALKDKSSKGLTPLDILTKYYLDEFDRILTEQKLPHFHRIFGLIIEPEAWSVENGFLSPTQKLKRFMLRTNYEKDLERLLNALGSRDK</sequence>
<name>A0A5J4WSX3_9EUKA</name>
<dbReference type="OrthoDB" id="189102at2759"/>
<evidence type="ECO:0000256" key="1">
    <source>
        <dbReference type="SAM" id="MobiDB-lite"/>
    </source>
</evidence>
<dbReference type="Pfam" id="PF00501">
    <property type="entry name" value="AMP-binding"/>
    <property type="match status" value="1"/>
</dbReference>
<dbReference type="InterPro" id="IPR000873">
    <property type="entry name" value="AMP-dep_synth/lig_dom"/>
</dbReference>
<organism evidence="3 4">
    <name type="scientific">Streblomastix strix</name>
    <dbReference type="NCBI Taxonomy" id="222440"/>
    <lineage>
        <taxon>Eukaryota</taxon>
        <taxon>Metamonada</taxon>
        <taxon>Preaxostyla</taxon>
        <taxon>Oxymonadida</taxon>
        <taxon>Streblomastigidae</taxon>
        <taxon>Streblomastix</taxon>
    </lineage>
</organism>
<evidence type="ECO:0000313" key="3">
    <source>
        <dbReference type="EMBL" id="KAA6397913.1"/>
    </source>
</evidence>
<dbReference type="GO" id="GO:0005783">
    <property type="term" value="C:endoplasmic reticulum"/>
    <property type="evidence" value="ECO:0007669"/>
    <property type="project" value="TreeGrafter"/>
</dbReference>
<evidence type="ECO:0000313" key="4">
    <source>
        <dbReference type="Proteomes" id="UP000324800"/>
    </source>
</evidence>
<proteinExistence type="predicted"/>
<comment type="caution">
    <text evidence="3">The sequence shown here is derived from an EMBL/GenBank/DDBJ whole genome shotgun (WGS) entry which is preliminary data.</text>
</comment>
<dbReference type="EMBL" id="SNRW01001075">
    <property type="protein sequence ID" value="KAA6397913.1"/>
    <property type="molecule type" value="Genomic_DNA"/>
</dbReference>
<dbReference type="Gene3D" id="3.40.50.12780">
    <property type="entry name" value="N-terminal domain of ligase-like"/>
    <property type="match status" value="1"/>
</dbReference>
<dbReference type="PANTHER" id="PTHR43272">
    <property type="entry name" value="LONG-CHAIN-FATTY-ACID--COA LIGASE"/>
    <property type="match status" value="1"/>
</dbReference>
<dbReference type="GO" id="GO:0004467">
    <property type="term" value="F:long-chain fatty acid-CoA ligase activity"/>
    <property type="evidence" value="ECO:0007669"/>
    <property type="project" value="TreeGrafter"/>
</dbReference>
<dbReference type="Proteomes" id="UP000324800">
    <property type="component" value="Unassembled WGS sequence"/>
</dbReference>
<gene>
    <name evidence="3" type="ORF">EZS28_006567</name>
</gene>
<dbReference type="InterPro" id="IPR042099">
    <property type="entry name" value="ANL_N_sf"/>
</dbReference>
<evidence type="ECO:0000259" key="2">
    <source>
        <dbReference type="Pfam" id="PF00501"/>
    </source>
</evidence>
<protein>
    <submittedName>
        <fullName evidence="3">Long-chain acyl-CoA synthetase</fullName>
    </submittedName>
</protein>
<reference evidence="3 4" key="1">
    <citation type="submission" date="2019-03" db="EMBL/GenBank/DDBJ databases">
        <title>Single cell metagenomics reveals metabolic interactions within the superorganism composed of flagellate Streblomastix strix and complex community of Bacteroidetes bacteria on its surface.</title>
        <authorList>
            <person name="Treitli S.C."/>
            <person name="Kolisko M."/>
            <person name="Husnik F."/>
            <person name="Keeling P."/>
            <person name="Hampl V."/>
        </authorList>
    </citation>
    <scope>NUCLEOTIDE SEQUENCE [LARGE SCALE GENOMIC DNA]</scope>
    <source>
        <strain evidence="3">ST1C</strain>
    </source>
</reference>
<dbReference type="GO" id="GO:0016020">
    <property type="term" value="C:membrane"/>
    <property type="evidence" value="ECO:0007669"/>
    <property type="project" value="TreeGrafter"/>
</dbReference>
<feature type="domain" description="AMP-dependent synthetase/ligase" evidence="2">
    <location>
        <begin position="24"/>
        <end position="538"/>
    </location>
</feature>
<feature type="region of interest" description="Disordered" evidence="1">
    <location>
        <begin position="497"/>
        <end position="518"/>
    </location>
</feature>
<dbReference type="SUPFAM" id="SSF56801">
    <property type="entry name" value="Acetyl-CoA synthetase-like"/>
    <property type="match status" value="1"/>
</dbReference>
<feature type="compositionally biased region" description="Low complexity" evidence="1">
    <location>
        <begin position="509"/>
        <end position="518"/>
    </location>
</feature>
<dbReference type="AlphaFoldDB" id="A0A5J4WSX3"/>
<dbReference type="PANTHER" id="PTHR43272:SF3">
    <property type="entry name" value="LONG CHAIN ACYL-COA SYNTHETASE 4"/>
    <property type="match status" value="1"/>
</dbReference>
<accession>A0A5J4WSX3</accession>